<keyword evidence="1" id="KW-1277">Toxin-antitoxin system</keyword>
<accession>A0A1K1RWM5</accession>
<dbReference type="InterPro" id="IPR007712">
    <property type="entry name" value="RelE/ParE_toxin"/>
</dbReference>
<name>A0A1K1RWM5_9FLAO</name>
<gene>
    <name evidence="2" type="ORF">SAMN02927921_04134</name>
</gene>
<dbReference type="InterPro" id="IPR035093">
    <property type="entry name" value="RelE/ParE_toxin_dom_sf"/>
</dbReference>
<dbReference type="RefSeq" id="WP_072319356.1">
    <property type="nucleotide sequence ID" value="NZ_FPJE01000039.1"/>
</dbReference>
<proteinExistence type="predicted"/>
<evidence type="ECO:0000313" key="3">
    <source>
        <dbReference type="Proteomes" id="UP000182248"/>
    </source>
</evidence>
<dbReference type="OrthoDB" id="516834at2"/>
<evidence type="ECO:0000256" key="1">
    <source>
        <dbReference type="ARBA" id="ARBA00022649"/>
    </source>
</evidence>
<dbReference type="AlphaFoldDB" id="A0A1K1RWM5"/>
<dbReference type="Proteomes" id="UP000182248">
    <property type="component" value="Unassembled WGS sequence"/>
</dbReference>
<dbReference type="EMBL" id="FPJE01000039">
    <property type="protein sequence ID" value="SFW76571.1"/>
    <property type="molecule type" value="Genomic_DNA"/>
</dbReference>
<keyword evidence="3" id="KW-1185">Reference proteome</keyword>
<reference evidence="2 3" key="1">
    <citation type="submission" date="2016-11" db="EMBL/GenBank/DDBJ databases">
        <authorList>
            <person name="Jaros S."/>
            <person name="Januszkiewicz K."/>
            <person name="Wedrychowicz H."/>
        </authorList>
    </citation>
    <scope>NUCLEOTIDE SEQUENCE [LARGE SCALE GENOMIC DNA]</scope>
    <source>
        <strain evidence="2 3">CGMCC 1.12145</strain>
    </source>
</reference>
<evidence type="ECO:0000313" key="2">
    <source>
        <dbReference type="EMBL" id="SFW76571.1"/>
    </source>
</evidence>
<dbReference type="Pfam" id="PF05016">
    <property type="entry name" value="ParE_toxin"/>
    <property type="match status" value="1"/>
</dbReference>
<dbReference type="STRING" id="1150368.SAMN02927921_04134"/>
<sequence>MKYLLTRQAEEDLIQIYLYGLGHFGTSQAEKYHNSFEEEFKRIAKNPEMFPQAFHIRKGYQYCVHVSHTIFFTVEDHVRIVRIIGKQKFP</sequence>
<protein>
    <submittedName>
        <fullName evidence="2">Toxin ParE1/3/4</fullName>
    </submittedName>
</protein>
<organism evidence="2 3">
    <name type="scientific">Sinomicrobium oceani</name>
    <dbReference type="NCBI Taxonomy" id="1150368"/>
    <lineage>
        <taxon>Bacteria</taxon>
        <taxon>Pseudomonadati</taxon>
        <taxon>Bacteroidota</taxon>
        <taxon>Flavobacteriia</taxon>
        <taxon>Flavobacteriales</taxon>
        <taxon>Flavobacteriaceae</taxon>
        <taxon>Sinomicrobium</taxon>
    </lineage>
</organism>
<dbReference type="Gene3D" id="3.30.2310.20">
    <property type="entry name" value="RelE-like"/>
    <property type="match status" value="1"/>
</dbReference>